<evidence type="ECO:0000313" key="7">
    <source>
        <dbReference type="Proteomes" id="UP000243459"/>
    </source>
</evidence>
<evidence type="ECO:0000259" key="5">
    <source>
        <dbReference type="Pfam" id="PF02984"/>
    </source>
</evidence>
<keyword evidence="7" id="KW-1185">Reference proteome</keyword>
<dbReference type="EMBL" id="CM007381">
    <property type="protein sequence ID" value="ONK79216.1"/>
    <property type="molecule type" value="Genomic_DNA"/>
</dbReference>
<dbReference type="Proteomes" id="UP000243459">
    <property type="component" value="Chromosome 1"/>
</dbReference>
<dbReference type="InterPro" id="IPR036915">
    <property type="entry name" value="Cyclin-like_sf"/>
</dbReference>
<dbReference type="InterPro" id="IPR006671">
    <property type="entry name" value="Cyclin_N"/>
</dbReference>
<keyword evidence="2" id="KW-0195">Cyclin</keyword>
<evidence type="ECO:0000313" key="6">
    <source>
        <dbReference type="EMBL" id="ONK79216.1"/>
    </source>
</evidence>
<gene>
    <name evidence="6" type="ORF">A4U43_C01F4100</name>
</gene>
<evidence type="ECO:0000259" key="4">
    <source>
        <dbReference type="Pfam" id="PF00134"/>
    </source>
</evidence>
<feature type="domain" description="Cyclin C-terminal" evidence="5">
    <location>
        <begin position="139"/>
        <end position="237"/>
    </location>
</feature>
<organism evidence="6 7">
    <name type="scientific">Asparagus officinalis</name>
    <name type="common">Garden asparagus</name>
    <dbReference type="NCBI Taxonomy" id="4686"/>
    <lineage>
        <taxon>Eukaryota</taxon>
        <taxon>Viridiplantae</taxon>
        <taxon>Streptophyta</taxon>
        <taxon>Embryophyta</taxon>
        <taxon>Tracheophyta</taxon>
        <taxon>Spermatophyta</taxon>
        <taxon>Magnoliopsida</taxon>
        <taxon>Liliopsida</taxon>
        <taxon>Asparagales</taxon>
        <taxon>Asparagaceae</taxon>
        <taxon>Asparagoideae</taxon>
        <taxon>Asparagus</taxon>
    </lineage>
</organism>
<evidence type="ECO:0000256" key="2">
    <source>
        <dbReference type="ARBA" id="ARBA00023127"/>
    </source>
</evidence>
<dbReference type="InterPro" id="IPR039361">
    <property type="entry name" value="Cyclin"/>
</dbReference>
<dbReference type="AlphaFoldDB" id="A0A5P1FLM2"/>
<reference evidence="7" key="1">
    <citation type="journal article" date="2017" name="Nat. Commun.">
        <title>The asparagus genome sheds light on the origin and evolution of a young Y chromosome.</title>
        <authorList>
            <person name="Harkess A."/>
            <person name="Zhou J."/>
            <person name="Xu C."/>
            <person name="Bowers J.E."/>
            <person name="Van der Hulst R."/>
            <person name="Ayyampalayam S."/>
            <person name="Mercati F."/>
            <person name="Riccardi P."/>
            <person name="McKain M.R."/>
            <person name="Kakrana A."/>
            <person name="Tang H."/>
            <person name="Ray J."/>
            <person name="Groenendijk J."/>
            <person name="Arikit S."/>
            <person name="Mathioni S.M."/>
            <person name="Nakano M."/>
            <person name="Shan H."/>
            <person name="Telgmann-Rauber A."/>
            <person name="Kanno A."/>
            <person name="Yue Z."/>
            <person name="Chen H."/>
            <person name="Li W."/>
            <person name="Chen Y."/>
            <person name="Xu X."/>
            <person name="Zhang Y."/>
            <person name="Luo S."/>
            <person name="Chen H."/>
            <person name="Gao J."/>
            <person name="Mao Z."/>
            <person name="Pires J.C."/>
            <person name="Luo M."/>
            <person name="Kudrna D."/>
            <person name="Wing R.A."/>
            <person name="Meyers B.C."/>
            <person name="Yi K."/>
            <person name="Kong H."/>
            <person name="Lavrijsen P."/>
            <person name="Sunseri F."/>
            <person name="Falavigna A."/>
            <person name="Ye Y."/>
            <person name="Leebens-Mack J.H."/>
            <person name="Chen G."/>
        </authorList>
    </citation>
    <scope>NUCLEOTIDE SEQUENCE [LARGE SCALE GENOMIC DNA]</scope>
    <source>
        <strain evidence="7">cv. DH0086</strain>
    </source>
</reference>
<dbReference type="PANTHER" id="PTHR10177">
    <property type="entry name" value="CYCLINS"/>
    <property type="match status" value="1"/>
</dbReference>
<dbReference type="Pfam" id="PF02984">
    <property type="entry name" value="Cyclin_C"/>
    <property type="match status" value="1"/>
</dbReference>
<evidence type="ECO:0000256" key="3">
    <source>
        <dbReference type="ARBA" id="ARBA00023306"/>
    </source>
</evidence>
<evidence type="ECO:0000256" key="1">
    <source>
        <dbReference type="ARBA" id="ARBA00022618"/>
    </source>
</evidence>
<sequence length="242" mass="27991">MEFSLEDPYPDFPTEDLFAMENNYRTSMWAPLSFARRRSLILLILRVRRSRNLHRRTTYLAINYVDRLIHSRHFPEVDHISLVAITCLSLASQYSDSAGSFTVRGLEEEDGFVDLGPDARYRADLQVRAALNGELNSITPFAFLDFFILEHLFPVINGHNLEIPKFRASTILFHIQIAGENMLRYKPSVIAASALLCAVNEMFPPPQFEEFTLAVRFSEFMDEDMLELCFVAMWETIHDDEE</sequence>
<dbReference type="SUPFAM" id="SSF47954">
    <property type="entry name" value="Cyclin-like"/>
    <property type="match status" value="2"/>
</dbReference>
<dbReference type="CDD" id="cd20544">
    <property type="entry name" value="CYCLIN_AtCycD-like_rpt2"/>
    <property type="match status" value="1"/>
</dbReference>
<protein>
    <recommendedName>
        <fullName evidence="8">Cyclin N-terminal domain-containing protein</fullName>
    </recommendedName>
</protein>
<feature type="domain" description="Cyclin N-terminal" evidence="4">
    <location>
        <begin position="33"/>
        <end position="96"/>
    </location>
</feature>
<dbReference type="InterPro" id="IPR004367">
    <property type="entry name" value="Cyclin_C-dom"/>
</dbReference>
<accession>A0A5P1FLM2</accession>
<dbReference type="Gramene" id="ONK79216">
    <property type="protein sequence ID" value="ONK79216"/>
    <property type="gene ID" value="A4U43_C01F4100"/>
</dbReference>
<dbReference type="Pfam" id="PF00134">
    <property type="entry name" value="Cyclin_N"/>
    <property type="match status" value="1"/>
</dbReference>
<keyword evidence="3" id="KW-0131">Cell cycle</keyword>
<dbReference type="GO" id="GO:0051301">
    <property type="term" value="P:cell division"/>
    <property type="evidence" value="ECO:0007669"/>
    <property type="project" value="UniProtKB-KW"/>
</dbReference>
<dbReference type="Gene3D" id="1.10.472.10">
    <property type="entry name" value="Cyclin-like"/>
    <property type="match status" value="2"/>
</dbReference>
<keyword evidence="1" id="KW-0132">Cell division</keyword>
<proteinExistence type="predicted"/>
<evidence type="ECO:0008006" key="8">
    <source>
        <dbReference type="Google" id="ProtNLM"/>
    </source>
</evidence>
<name>A0A5P1FLM2_ASPOF</name>